<keyword evidence="4" id="KW-1185">Reference proteome</keyword>
<dbReference type="EMBL" id="SACT01000021">
    <property type="protein sequence ID" value="RVT47225.1"/>
    <property type="molecule type" value="Genomic_DNA"/>
</dbReference>
<reference evidence="3 4" key="1">
    <citation type="submission" date="2019-01" db="EMBL/GenBank/DDBJ databases">
        <authorList>
            <person name="Chen W.-M."/>
        </authorList>
    </citation>
    <scope>NUCLEOTIDE SEQUENCE [LARGE SCALE GENOMIC DNA]</scope>
    <source>
        <strain evidence="3 4">ICH-3</strain>
    </source>
</reference>
<name>A0A437JKM8_9BURK</name>
<organism evidence="3 4">
    <name type="scientific">Rubrivivax albus</name>
    <dbReference type="NCBI Taxonomy" id="2499835"/>
    <lineage>
        <taxon>Bacteria</taxon>
        <taxon>Pseudomonadati</taxon>
        <taxon>Pseudomonadota</taxon>
        <taxon>Betaproteobacteria</taxon>
        <taxon>Burkholderiales</taxon>
        <taxon>Sphaerotilaceae</taxon>
        <taxon>Rubrivivax</taxon>
    </lineage>
</organism>
<dbReference type="InterPro" id="IPR009739">
    <property type="entry name" value="LprI-like_N"/>
</dbReference>
<accession>A0A437JKM8</accession>
<feature type="chain" id="PRO_5019086711" evidence="1">
    <location>
        <begin position="20"/>
        <end position="139"/>
    </location>
</feature>
<dbReference type="Gene3D" id="1.20.1270.180">
    <property type="match status" value="1"/>
</dbReference>
<feature type="signal peptide" evidence="1">
    <location>
        <begin position="1"/>
        <end position="19"/>
    </location>
</feature>
<dbReference type="RefSeq" id="WP_128201638.1">
    <property type="nucleotide sequence ID" value="NZ_SACT01000021.1"/>
</dbReference>
<comment type="caution">
    <text evidence="3">The sequence shown here is derived from an EMBL/GenBank/DDBJ whole genome shotgun (WGS) entry which is preliminary data.</text>
</comment>
<evidence type="ECO:0000313" key="4">
    <source>
        <dbReference type="Proteomes" id="UP000288178"/>
    </source>
</evidence>
<feature type="domain" description="Lysozyme inhibitor LprI-like N-terminal" evidence="2">
    <location>
        <begin position="29"/>
        <end position="119"/>
    </location>
</feature>
<sequence length="139" mass="15347">MRSPTLYLQALLLASCASAQPGSEEFNQCTGARTQAAWNACESAGFSEAERRLATLYHSYSKRLQGEQRENFERAQAAWVRYRELACSFESSGVAGGSAYPAVFSACMREKTRRRLSELERLASCEEGDLSCPSVATKE</sequence>
<evidence type="ECO:0000256" key="1">
    <source>
        <dbReference type="SAM" id="SignalP"/>
    </source>
</evidence>
<dbReference type="OrthoDB" id="7340239at2"/>
<evidence type="ECO:0000313" key="3">
    <source>
        <dbReference type="EMBL" id="RVT47225.1"/>
    </source>
</evidence>
<dbReference type="PROSITE" id="PS51257">
    <property type="entry name" value="PROKAR_LIPOPROTEIN"/>
    <property type="match status" value="1"/>
</dbReference>
<gene>
    <name evidence="3" type="ORF">ENE75_24310</name>
</gene>
<keyword evidence="1" id="KW-0732">Signal</keyword>
<proteinExistence type="predicted"/>
<evidence type="ECO:0000259" key="2">
    <source>
        <dbReference type="Pfam" id="PF07007"/>
    </source>
</evidence>
<protein>
    <submittedName>
        <fullName evidence="3">DUF1311 domain-containing protein</fullName>
    </submittedName>
</protein>
<dbReference type="AlphaFoldDB" id="A0A437JKM8"/>
<dbReference type="PANTHER" id="PTHR39176">
    <property type="entry name" value="PERIPLASMIC PROTEIN-RELATED"/>
    <property type="match status" value="1"/>
</dbReference>
<dbReference type="Proteomes" id="UP000288178">
    <property type="component" value="Unassembled WGS sequence"/>
</dbReference>
<dbReference type="PANTHER" id="PTHR39176:SF1">
    <property type="entry name" value="PERIPLASMIC PROTEIN"/>
    <property type="match status" value="1"/>
</dbReference>
<dbReference type="Pfam" id="PF07007">
    <property type="entry name" value="LprI"/>
    <property type="match status" value="1"/>
</dbReference>